<accession>A0A6A6WID7</accession>
<sequence>MIFSITVLLAAITCLSTTVALPQKQHTPEGASCSKPLVRREWRQLSDDQKDNYINAVQCLREKPPQSASYFKGVKNRYDDFVAGHINETDFIHFVGFFQVWHRVFVHEYETALGECGYKGGQPYWDWTLDATIEGFPKSPIFDAEHGFGGNGPFVDTIRDPSVRLHIPGKTGGGCVTTGPFANISDFVHMGPLNSTAYNPRCLRRDFSPWLASKKLRKSVVDLTLSKSHFATFDIAVQGMIDVPGLTYHGGGHLSVGGDIGMMGDVYNSPSDPIFFLHHANLDRLWALWQAKDAGKRTYDIAGPIQPFAPPFDFHGPVTSEKVTLDYNMWMGHFVKAAPGVYN</sequence>
<protein>
    <submittedName>
        <fullName evidence="5">Di-copper centre-containing protein</fullName>
    </submittedName>
</protein>
<evidence type="ECO:0000259" key="4">
    <source>
        <dbReference type="PROSITE" id="PS00498"/>
    </source>
</evidence>
<dbReference type="PANTHER" id="PTHR11474">
    <property type="entry name" value="TYROSINASE FAMILY MEMBER"/>
    <property type="match status" value="1"/>
</dbReference>
<dbReference type="Pfam" id="PF00264">
    <property type="entry name" value="Tyrosinase"/>
    <property type="match status" value="1"/>
</dbReference>
<feature type="chain" id="PRO_5025390370" evidence="3">
    <location>
        <begin position="21"/>
        <end position="343"/>
    </location>
</feature>
<name>A0A6A6WID7_9PEZI</name>
<dbReference type="PROSITE" id="PS00498">
    <property type="entry name" value="TYROSINASE_2"/>
    <property type="match status" value="1"/>
</dbReference>
<organism evidence="5 6">
    <name type="scientific">Pseudovirgaria hyperparasitica</name>
    <dbReference type="NCBI Taxonomy" id="470096"/>
    <lineage>
        <taxon>Eukaryota</taxon>
        <taxon>Fungi</taxon>
        <taxon>Dikarya</taxon>
        <taxon>Ascomycota</taxon>
        <taxon>Pezizomycotina</taxon>
        <taxon>Dothideomycetes</taxon>
        <taxon>Dothideomycetes incertae sedis</taxon>
        <taxon>Acrospermales</taxon>
        <taxon>Acrospermaceae</taxon>
        <taxon>Pseudovirgaria</taxon>
    </lineage>
</organism>
<dbReference type="InterPro" id="IPR008922">
    <property type="entry name" value="Di-copper_centre_dom_sf"/>
</dbReference>
<dbReference type="RefSeq" id="XP_033604281.1">
    <property type="nucleotide sequence ID" value="XM_033749231.1"/>
</dbReference>
<dbReference type="InterPro" id="IPR050316">
    <property type="entry name" value="Tyrosinase/Hemocyanin"/>
</dbReference>
<dbReference type="GeneID" id="54490285"/>
<evidence type="ECO:0000256" key="2">
    <source>
        <dbReference type="ARBA" id="ARBA00023008"/>
    </source>
</evidence>
<dbReference type="Gene3D" id="1.10.1280.10">
    <property type="entry name" value="Di-copper center containing domain from catechol oxidase"/>
    <property type="match status" value="1"/>
</dbReference>
<proteinExistence type="predicted"/>
<dbReference type="GO" id="GO:0046872">
    <property type="term" value="F:metal ion binding"/>
    <property type="evidence" value="ECO:0007669"/>
    <property type="project" value="UniProtKB-KW"/>
</dbReference>
<evidence type="ECO:0000256" key="1">
    <source>
        <dbReference type="ARBA" id="ARBA00022723"/>
    </source>
</evidence>
<keyword evidence="6" id="KW-1185">Reference proteome</keyword>
<dbReference type="InterPro" id="IPR002227">
    <property type="entry name" value="Tyrosinase_Cu-bd"/>
</dbReference>
<feature type="domain" description="Tyrosinase copper-binding" evidence="4">
    <location>
        <begin position="272"/>
        <end position="283"/>
    </location>
</feature>
<evidence type="ECO:0000313" key="6">
    <source>
        <dbReference type="Proteomes" id="UP000799437"/>
    </source>
</evidence>
<feature type="signal peptide" evidence="3">
    <location>
        <begin position="1"/>
        <end position="20"/>
    </location>
</feature>
<keyword evidence="1" id="KW-0479">Metal-binding</keyword>
<dbReference type="PRINTS" id="PR00092">
    <property type="entry name" value="TYROSINASE"/>
</dbReference>
<reference evidence="5" key="1">
    <citation type="journal article" date="2020" name="Stud. Mycol.">
        <title>101 Dothideomycetes genomes: a test case for predicting lifestyles and emergence of pathogens.</title>
        <authorList>
            <person name="Haridas S."/>
            <person name="Albert R."/>
            <person name="Binder M."/>
            <person name="Bloem J."/>
            <person name="Labutti K."/>
            <person name="Salamov A."/>
            <person name="Andreopoulos B."/>
            <person name="Baker S."/>
            <person name="Barry K."/>
            <person name="Bills G."/>
            <person name="Bluhm B."/>
            <person name="Cannon C."/>
            <person name="Castanera R."/>
            <person name="Culley D."/>
            <person name="Daum C."/>
            <person name="Ezra D."/>
            <person name="Gonzalez J."/>
            <person name="Henrissat B."/>
            <person name="Kuo A."/>
            <person name="Liang C."/>
            <person name="Lipzen A."/>
            <person name="Lutzoni F."/>
            <person name="Magnuson J."/>
            <person name="Mondo S."/>
            <person name="Nolan M."/>
            <person name="Ohm R."/>
            <person name="Pangilinan J."/>
            <person name="Park H.-J."/>
            <person name="Ramirez L."/>
            <person name="Alfaro M."/>
            <person name="Sun H."/>
            <person name="Tritt A."/>
            <person name="Yoshinaga Y."/>
            <person name="Zwiers L.-H."/>
            <person name="Turgeon B."/>
            <person name="Goodwin S."/>
            <person name="Spatafora J."/>
            <person name="Crous P."/>
            <person name="Grigoriev I."/>
        </authorList>
    </citation>
    <scope>NUCLEOTIDE SEQUENCE</scope>
    <source>
        <strain evidence="5">CBS 121739</strain>
    </source>
</reference>
<dbReference type="EMBL" id="ML996566">
    <property type="protein sequence ID" value="KAF2761830.1"/>
    <property type="molecule type" value="Genomic_DNA"/>
</dbReference>
<keyword evidence="3" id="KW-0732">Signal</keyword>
<keyword evidence="2" id="KW-0186">Copper</keyword>
<evidence type="ECO:0000256" key="3">
    <source>
        <dbReference type="SAM" id="SignalP"/>
    </source>
</evidence>
<dbReference type="GO" id="GO:0016491">
    <property type="term" value="F:oxidoreductase activity"/>
    <property type="evidence" value="ECO:0007669"/>
    <property type="project" value="InterPro"/>
</dbReference>
<dbReference type="OrthoDB" id="6132182at2759"/>
<evidence type="ECO:0000313" key="5">
    <source>
        <dbReference type="EMBL" id="KAF2761830.1"/>
    </source>
</evidence>
<dbReference type="Proteomes" id="UP000799437">
    <property type="component" value="Unassembled WGS sequence"/>
</dbReference>
<dbReference type="PANTHER" id="PTHR11474:SF126">
    <property type="entry name" value="TYROSINASE-LIKE PROTEIN TYR-1-RELATED"/>
    <property type="match status" value="1"/>
</dbReference>
<dbReference type="AlphaFoldDB" id="A0A6A6WID7"/>
<gene>
    <name evidence="5" type="ORF">EJ05DRAFT_535163</name>
</gene>
<dbReference type="SUPFAM" id="SSF48056">
    <property type="entry name" value="Di-copper centre-containing domain"/>
    <property type="match status" value="1"/>
</dbReference>